<dbReference type="AlphaFoldDB" id="A0A2V4QL28"/>
<evidence type="ECO:0000313" key="1">
    <source>
        <dbReference type="EMBL" id="RMO22546.1"/>
    </source>
</evidence>
<proteinExistence type="predicted"/>
<organism evidence="1 2">
    <name type="scientific">Pseudomonas syringae pv. pisi</name>
    <dbReference type="NCBI Taxonomy" id="59510"/>
    <lineage>
        <taxon>Bacteria</taxon>
        <taxon>Pseudomonadati</taxon>
        <taxon>Pseudomonadota</taxon>
        <taxon>Gammaproteobacteria</taxon>
        <taxon>Pseudomonadales</taxon>
        <taxon>Pseudomonadaceae</taxon>
        <taxon>Pseudomonas</taxon>
        <taxon>Pseudomonas syringae</taxon>
    </lineage>
</organism>
<dbReference type="EMBL" id="RBPQ01000244">
    <property type="protein sequence ID" value="RMO22546.1"/>
    <property type="molecule type" value="Genomic_DNA"/>
</dbReference>
<accession>A0A2V4QL28</accession>
<sequence length="144" mass="16163">MSTIEENARDFLQNPVNSYRRLAQHLNNSNPRTDGVRWTKDSAYHLCRKNGINSPRACRNQPAASITQRKHTRLAIAEALTDALRASGIMLASLAPFRINEIARLSGFPLATVTGNWDRLERELLVLAKLPPKPTALHILEEEV</sequence>
<name>A0A2V4QL28_PSESJ</name>
<gene>
    <name evidence="1" type="ORF">ALQ44_102601</name>
</gene>
<evidence type="ECO:0000313" key="2">
    <source>
        <dbReference type="Proteomes" id="UP000276886"/>
    </source>
</evidence>
<comment type="caution">
    <text evidence="1">The sequence shown here is derived from an EMBL/GenBank/DDBJ whole genome shotgun (WGS) entry which is preliminary data.</text>
</comment>
<dbReference type="Proteomes" id="UP000276886">
    <property type="component" value="Unassembled WGS sequence"/>
</dbReference>
<reference evidence="1 2" key="1">
    <citation type="submission" date="2018-08" db="EMBL/GenBank/DDBJ databases">
        <title>Recombination of ecologically and evolutionarily significant loci maintains genetic cohesion in the Pseudomonas syringae species complex.</title>
        <authorList>
            <person name="Dillon M."/>
            <person name="Thakur S."/>
            <person name="Almeida R.N.D."/>
            <person name="Weir B.S."/>
            <person name="Guttman D.S."/>
        </authorList>
    </citation>
    <scope>NUCLEOTIDE SEQUENCE [LARGE SCALE GENOMIC DNA]</scope>
    <source>
        <strain evidence="1 2">ICMP 2788</strain>
    </source>
</reference>
<protein>
    <submittedName>
        <fullName evidence="1">Uncharacterized protein</fullName>
    </submittedName>
</protein>
<dbReference type="RefSeq" id="WP_003344725.1">
    <property type="nucleotide sequence ID" value="NZ_QJTX01000020.1"/>
</dbReference>